<organism evidence="1">
    <name type="scientific">uncultured Caudovirales phage</name>
    <dbReference type="NCBI Taxonomy" id="2100421"/>
    <lineage>
        <taxon>Viruses</taxon>
        <taxon>Duplodnaviria</taxon>
        <taxon>Heunggongvirae</taxon>
        <taxon>Uroviricota</taxon>
        <taxon>Caudoviricetes</taxon>
        <taxon>Peduoviridae</taxon>
        <taxon>Maltschvirus</taxon>
        <taxon>Maltschvirus maltsch</taxon>
    </lineage>
</organism>
<sequence length="412" mass="46557">MNIDLILTEWCYRLPKGYPTTSKDYEVLYQVIVEVANVTPDYARQIVERAKGASQQLIAESIEIDSIENPALVDALNAAGKITEFRQFLSLLPTEADPITLKYLNSISPEQAAQFANLLYSQNGIDENQLNQTSFMTGVASDLFRLEPKGLGKGEIFLAALIQDAKINGGGESFDMTVNGKPYEIKDYTGGKGNAKSIRLGTKASVTRFKFWDEIVTTLKRLDQLRGTMENPKFDFHKYFDQPLLDSIAYLDSRRQFIMAGNLNMKDKQYLDQFYREANALNSDIAGYTNVILRGPNATPIEMSIEPITKTADGSIVIKPIEDGSQDVTYINSELRRLKYVRNPYELNADLQQAVNEILGNDLQFIVFRKDRIRVTNDFRYVVIDAGKIRIIEKAIGADKIDLTDITEEYEF</sequence>
<evidence type="ECO:0000313" key="1">
    <source>
        <dbReference type="EMBL" id="CAB4160479.1"/>
    </source>
</evidence>
<dbReference type="EMBL" id="LR796697">
    <property type="protein sequence ID" value="CAB4160479.1"/>
    <property type="molecule type" value="Genomic_DNA"/>
</dbReference>
<proteinExistence type="predicted"/>
<reference evidence="1" key="1">
    <citation type="submission" date="2020-04" db="EMBL/GenBank/DDBJ databases">
        <authorList>
            <person name="Chiriac C."/>
            <person name="Salcher M."/>
            <person name="Ghai R."/>
            <person name="Kavagutti S V."/>
        </authorList>
    </citation>
    <scope>NUCLEOTIDE SEQUENCE</scope>
</reference>
<protein>
    <submittedName>
        <fullName evidence="1">Uncharacterized protein</fullName>
    </submittedName>
</protein>
<gene>
    <name evidence="1" type="ORF">UFOVP723_218</name>
</gene>
<name>A0A6J5NM44_9CAUD</name>
<accession>A0A6J5NM44</accession>